<dbReference type="PROSITE" id="PS50110">
    <property type="entry name" value="RESPONSE_REGULATORY"/>
    <property type="match status" value="1"/>
</dbReference>
<sequence>MKNQNLLLIDDDKEDQEIFLEALVKVSTVASCITMQDAAVALQKLSANDIFPDLIFLDLNMPGMNGEQFLLEIKRCEKLRKVPVIILSSSSHLSNIQLSIDLGAGHFITKTNPYEEFLQELSYLLN</sequence>
<dbReference type="Gene3D" id="3.40.50.2300">
    <property type="match status" value="1"/>
</dbReference>
<dbReference type="Pfam" id="PF00072">
    <property type="entry name" value="Response_reg"/>
    <property type="match status" value="1"/>
</dbReference>
<evidence type="ECO:0000256" key="1">
    <source>
        <dbReference type="PROSITE-ProRule" id="PRU00169"/>
    </source>
</evidence>
<organism evidence="3 4">
    <name type="scientific">Marivirga aurantiaca</name>
    <dbReference type="NCBI Taxonomy" id="2802615"/>
    <lineage>
        <taxon>Bacteria</taxon>
        <taxon>Pseudomonadati</taxon>
        <taxon>Bacteroidota</taxon>
        <taxon>Cytophagia</taxon>
        <taxon>Cytophagales</taxon>
        <taxon>Marivirgaceae</taxon>
        <taxon>Marivirga</taxon>
    </lineage>
</organism>
<gene>
    <name evidence="3" type="ORF">JKA74_02575</name>
</gene>
<dbReference type="PANTHER" id="PTHR44520">
    <property type="entry name" value="RESPONSE REGULATOR RCP1-RELATED"/>
    <property type="match status" value="1"/>
</dbReference>
<dbReference type="PANTHER" id="PTHR44520:SF2">
    <property type="entry name" value="RESPONSE REGULATOR RCP1"/>
    <property type="match status" value="1"/>
</dbReference>
<dbReference type="SUPFAM" id="SSF52172">
    <property type="entry name" value="CheY-like"/>
    <property type="match status" value="1"/>
</dbReference>
<feature type="domain" description="Response regulatory" evidence="2">
    <location>
        <begin position="5"/>
        <end position="125"/>
    </location>
</feature>
<keyword evidence="4" id="KW-1185">Reference proteome</keyword>
<evidence type="ECO:0000313" key="3">
    <source>
        <dbReference type="EMBL" id="MBK6263909.1"/>
    </source>
</evidence>
<reference evidence="3" key="1">
    <citation type="submission" date="2021-01" db="EMBL/GenBank/DDBJ databases">
        <title>Marivirga aurantiaca sp. nov., isolated from intertidal surface sediments.</title>
        <authorList>
            <person name="Zhang M."/>
        </authorList>
    </citation>
    <scope>NUCLEOTIDE SEQUENCE</scope>
    <source>
        <strain evidence="3">S37H4</strain>
    </source>
</reference>
<dbReference type="InterPro" id="IPR001789">
    <property type="entry name" value="Sig_transdc_resp-reg_receiver"/>
</dbReference>
<dbReference type="Proteomes" id="UP000611723">
    <property type="component" value="Unassembled WGS sequence"/>
</dbReference>
<dbReference type="GO" id="GO:0000160">
    <property type="term" value="P:phosphorelay signal transduction system"/>
    <property type="evidence" value="ECO:0007669"/>
    <property type="project" value="InterPro"/>
</dbReference>
<accession>A0A934WVP5</accession>
<dbReference type="InterPro" id="IPR011006">
    <property type="entry name" value="CheY-like_superfamily"/>
</dbReference>
<comment type="caution">
    <text evidence="3">The sequence shown here is derived from an EMBL/GenBank/DDBJ whole genome shotgun (WGS) entry which is preliminary data.</text>
</comment>
<dbReference type="SMART" id="SM00448">
    <property type="entry name" value="REC"/>
    <property type="match status" value="1"/>
</dbReference>
<dbReference type="InterPro" id="IPR052893">
    <property type="entry name" value="TCS_response_regulator"/>
</dbReference>
<dbReference type="EMBL" id="JAEQBW010000001">
    <property type="protein sequence ID" value="MBK6263909.1"/>
    <property type="molecule type" value="Genomic_DNA"/>
</dbReference>
<evidence type="ECO:0000313" key="4">
    <source>
        <dbReference type="Proteomes" id="UP000611723"/>
    </source>
</evidence>
<dbReference type="RefSeq" id="WP_201429593.1">
    <property type="nucleotide sequence ID" value="NZ_JAEQBW010000001.1"/>
</dbReference>
<keyword evidence="1" id="KW-0597">Phosphoprotein</keyword>
<dbReference type="AlphaFoldDB" id="A0A934WVP5"/>
<protein>
    <submittedName>
        <fullName evidence="3">Response regulator</fullName>
    </submittedName>
</protein>
<evidence type="ECO:0000259" key="2">
    <source>
        <dbReference type="PROSITE" id="PS50110"/>
    </source>
</evidence>
<feature type="modified residue" description="4-aspartylphosphate" evidence="1">
    <location>
        <position position="58"/>
    </location>
</feature>
<name>A0A934WVP5_9BACT</name>
<proteinExistence type="predicted"/>